<evidence type="ECO:0000313" key="5">
    <source>
        <dbReference type="EMBL" id="SUV40823.1"/>
    </source>
</evidence>
<feature type="region of interest" description="Disordered" evidence="2">
    <location>
        <begin position="58"/>
        <end position="85"/>
    </location>
</feature>
<evidence type="ECO:0000256" key="1">
    <source>
        <dbReference type="SAM" id="Coils"/>
    </source>
</evidence>
<proteinExistence type="predicted"/>
<evidence type="ECO:0000313" key="4">
    <source>
        <dbReference type="EMBL" id="SUU98642.1"/>
    </source>
</evidence>
<feature type="coiled-coil region" evidence="1">
    <location>
        <begin position="24"/>
        <end position="58"/>
    </location>
</feature>
<accession>A0A0F5EW18</accession>
<dbReference type="OrthoDB" id="5688615at2"/>
<dbReference type="EMBL" id="UFSW01000001">
    <property type="protein sequence ID" value="SUU97747.1"/>
    <property type="molecule type" value="Genomic_DNA"/>
</dbReference>
<dbReference type="eggNOG" id="ENOG5031K2A">
    <property type="taxonomic scope" value="Bacteria"/>
</dbReference>
<organism evidence="3 6">
    <name type="scientific">Avibacterium paragallinarum</name>
    <name type="common">Haemophilus gallinarum</name>
    <dbReference type="NCBI Taxonomy" id="728"/>
    <lineage>
        <taxon>Bacteria</taxon>
        <taxon>Pseudomonadati</taxon>
        <taxon>Pseudomonadota</taxon>
        <taxon>Gammaproteobacteria</taxon>
        <taxon>Pasteurellales</taxon>
        <taxon>Pasteurellaceae</taxon>
        <taxon>Avibacterium</taxon>
    </lineage>
</organism>
<name>A0A0F5EW18_AVIPA</name>
<sequence length="85" mass="9897">MMLSASLIALGGFALFVVYAVWRFKKAERSLEQMFATVERLEQEKAVAQAQVKQFEVRKNNEKNHRTADRNDLIDRLQQQGDLRD</sequence>
<dbReference type="Pfam" id="PF10883">
    <property type="entry name" value="DUF2681"/>
    <property type="match status" value="1"/>
</dbReference>
<reference evidence="3 6" key="1">
    <citation type="submission" date="2018-06" db="EMBL/GenBank/DDBJ databases">
        <authorList>
            <consortium name="Pathogen Informatics"/>
            <person name="Doyle S."/>
        </authorList>
    </citation>
    <scope>NUCLEOTIDE SEQUENCE [LARGE SCALE GENOMIC DNA]</scope>
    <source>
        <strain evidence="3 6">NCTC10926</strain>
    </source>
</reference>
<dbReference type="InterPro" id="IPR020274">
    <property type="entry name" value="Uncharacterised_HI1496"/>
</dbReference>
<dbReference type="AlphaFoldDB" id="A0A0F5EW18"/>
<feature type="compositionally biased region" description="Basic and acidic residues" evidence="2">
    <location>
        <begin position="58"/>
        <end position="75"/>
    </location>
</feature>
<keyword evidence="1" id="KW-0175">Coiled coil</keyword>
<dbReference type="Proteomes" id="UP000254620">
    <property type="component" value="Unassembled WGS sequence"/>
</dbReference>
<protein>
    <submittedName>
        <fullName evidence="3">Protein of uncharacterized function (DUF2681)</fullName>
    </submittedName>
</protein>
<dbReference type="EMBL" id="UFSW01000003">
    <property type="protein sequence ID" value="SUV40823.1"/>
    <property type="molecule type" value="Genomic_DNA"/>
</dbReference>
<evidence type="ECO:0000313" key="3">
    <source>
        <dbReference type="EMBL" id="SUU97747.1"/>
    </source>
</evidence>
<gene>
    <name evidence="3" type="ORF">NCTC10926_01145</name>
    <name evidence="4" type="ORF">NCTC10926_02079</name>
    <name evidence="5" type="ORF">NCTC10926_02881</name>
</gene>
<evidence type="ECO:0000256" key="2">
    <source>
        <dbReference type="SAM" id="MobiDB-lite"/>
    </source>
</evidence>
<dbReference type="EMBL" id="UFSW01000001">
    <property type="protein sequence ID" value="SUU98642.1"/>
    <property type="molecule type" value="Genomic_DNA"/>
</dbReference>
<dbReference type="RefSeq" id="WP_046098955.1">
    <property type="nucleotide sequence ID" value="NZ_LAEN01000111.1"/>
</dbReference>
<evidence type="ECO:0000313" key="6">
    <source>
        <dbReference type="Proteomes" id="UP000254620"/>
    </source>
</evidence>